<proteinExistence type="predicted"/>
<evidence type="ECO:0000313" key="2">
    <source>
        <dbReference type="Proteomes" id="UP000002059"/>
    </source>
</evidence>
<name>C1GUM5_PARBA</name>
<dbReference type="Proteomes" id="UP000002059">
    <property type="component" value="Partially assembled WGS sequence"/>
</dbReference>
<accession>C1GUM5</accession>
<protein>
    <submittedName>
        <fullName evidence="1">Uncharacterized protein</fullName>
    </submittedName>
</protein>
<dbReference type="EMBL" id="KN293996">
    <property type="protein sequence ID" value="EEH40293.2"/>
    <property type="molecule type" value="Genomic_DNA"/>
</dbReference>
<dbReference type="KEGG" id="pbl:PAAG_02348"/>
<evidence type="ECO:0000313" key="1">
    <source>
        <dbReference type="EMBL" id="EEH40293.2"/>
    </source>
</evidence>
<sequence length="250" mass="28234">MNGYSLWLERTWLIMKMFSGWQGVWPASTVVRSQAGAVLSGDRSLRAAYFAQAEHISGNLQQPSAGRPKKPQREYQLQAKWLNQQRLHQHETGKALRSPSFQGVLGSPKRPYVGWRRASQVLNLDRGYIDTDTGSPKYAEASRGPYSKVEPGLGPPRCQWCLGDRAQRRCSEQQRLAACIENGEERLHSPLFSSFSFPHLLAQFSLLILLSHFDFVNLTTSITPTTDLDIQLVLELESRHPRITTVRTAS</sequence>
<dbReference type="AlphaFoldDB" id="C1GUM5"/>
<dbReference type="HOGENOM" id="CLU_1111687_0_0_1"/>
<keyword evidence="2" id="KW-1185">Reference proteome</keyword>
<reference evidence="1 2" key="1">
    <citation type="journal article" date="2011" name="PLoS Genet.">
        <title>Comparative genomic analysis of human fungal pathogens causing paracoccidioidomycosis.</title>
        <authorList>
            <person name="Desjardins C.A."/>
            <person name="Champion M.D."/>
            <person name="Holder J.W."/>
            <person name="Muszewska A."/>
            <person name="Goldberg J."/>
            <person name="Bailao A.M."/>
            <person name="Brigido M.M."/>
            <person name="Ferreira M.E."/>
            <person name="Garcia A.M."/>
            <person name="Grynberg M."/>
            <person name="Gujja S."/>
            <person name="Heiman D.I."/>
            <person name="Henn M.R."/>
            <person name="Kodira C.D."/>
            <person name="Leon-Narvaez H."/>
            <person name="Longo L.V."/>
            <person name="Ma L.J."/>
            <person name="Malavazi I."/>
            <person name="Matsuo A.L."/>
            <person name="Morais F.V."/>
            <person name="Pereira M."/>
            <person name="Rodriguez-Brito S."/>
            <person name="Sakthikumar S."/>
            <person name="Salem-Izacc S.M."/>
            <person name="Sykes S.M."/>
            <person name="Teixeira M.M."/>
            <person name="Vallejo M.C."/>
            <person name="Walter M.E."/>
            <person name="Yandava C."/>
            <person name="Young S."/>
            <person name="Zeng Q."/>
            <person name="Zucker J."/>
            <person name="Felipe M.S."/>
            <person name="Goldman G.H."/>
            <person name="Haas B.J."/>
            <person name="McEwen J.G."/>
            <person name="Nino-Vega G."/>
            <person name="Puccia R."/>
            <person name="San-Blas G."/>
            <person name="Soares C.M."/>
            <person name="Birren B.W."/>
            <person name="Cuomo C.A."/>
        </authorList>
    </citation>
    <scope>NUCLEOTIDE SEQUENCE [LARGE SCALE GENOMIC DNA]</scope>
    <source>
        <strain evidence="2">ATCC MYA-826 / Pb01</strain>
    </source>
</reference>
<organism evidence="1 2">
    <name type="scientific">Paracoccidioides lutzii (strain ATCC MYA-826 / Pb01)</name>
    <name type="common">Paracoccidioides brasiliensis</name>
    <dbReference type="NCBI Taxonomy" id="502779"/>
    <lineage>
        <taxon>Eukaryota</taxon>
        <taxon>Fungi</taxon>
        <taxon>Dikarya</taxon>
        <taxon>Ascomycota</taxon>
        <taxon>Pezizomycotina</taxon>
        <taxon>Eurotiomycetes</taxon>
        <taxon>Eurotiomycetidae</taxon>
        <taxon>Onygenales</taxon>
        <taxon>Ajellomycetaceae</taxon>
        <taxon>Paracoccidioides</taxon>
    </lineage>
</organism>
<dbReference type="RefSeq" id="XP_002795642.2">
    <property type="nucleotide sequence ID" value="XM_002795596.2"/>
</dbReference>
<dbReference type="GeneID" id="9098887"/>
<dbReference type="OrthoDB" id="10609745at2759"/>
<gene>
    <name evidence="1" type="ORF">PAAG_02348</name>
</gene>
<dbReference type="VEuPathDB" id="FungiDB:PAAG_02348"/>